<keyword evidence="2" id="KW-0676">Redox-active center</keyword>
<dbReference type="Gene3D" id="1.25.40.10">
    <property type="entry name" value="Tetratricopeptide repeat domain"/>
    <property type="match status" value="1"/>
</dbReference>
<gene>
    <name evidence="4" type="ORF">SAMN06265360_10338</name>
</gene>
<dbReference type="GO" id="GO:0015035">
    <property type="term" value="F:protein-disulfide reductase activity"/>
    <property type="evidence" value="ECO:0007669"/>
    <property type="project" value="TreeGrafter"/>
</dbReference>
<dbReference type="PROSITE" id="PS51352">
    <property type="entry name" value="THIOREDOXIN_2"/>
    <property type="match status" value="1"/>
</dbReference>
<dbReference type="Proteomes" id="UP000198348">
    <property type="component" value="Unassembled WGS sequence"/>
</dbReference>
<dbReference type="GO" id="GO:0006950">
    <property type="term" value="P:response to stress"/>
    <property type="evidence" value="ECO:0007669"/>
    <property type="project" value="UniProtKB-ARBA"/>
</dbReference>
<dbReference type="Gene3D" id="3.40.30.10">
    <property type="entry name" value="Glutaredoxin"/>
    <property type="match status" value="1"/>
</dbReference>
<dbReference type="Pfam" id="PF14561">
    <property type="entry name" value="TPR_20"/>
    <property type="match status" value="1"/>
</dbReference>
<evidence type="ECO:0000259" key="3">
    <source>
        <dbReference type="PROSITE" id="PS51352"/>
    </source>
</evidence>
<dbReference type="GO" id="GO:0005737">
    <property type="term" value="C:cytoplasm"/>
    <property type="evidence" value="ECO:0007669"/>
    <property type="project" value="TreeGrafter"/>
</dbReference>
<accession>A0A238VL53</accession>
<dbReference type="EMBL" id="FZNW01000003">
    <property type="protein sequence ID" value="SNR34966.1"/>
    <property type="molecule type" value="Genomic_DNA"/>
</dbReference>
<dbReference type="PANTHER" id="PTHR45663">
    <property type="entry name" value="GEO12009P1"/>
    <property type="match status" value="1"/>
</dbReference>
<keyword evidence="5" id="KW-1185">Reference proteome</keyword>
<dbReference type="PANTHER" id="PTHR45663:SF11">
    <property type="entry name" value="GEO12009P1"/>
    <property type="match status" value="1"/>
</dbReference>
<sequence>MRVAVRKTYRDGQRARVRVRMGTVTQPRGASRQGNQQAVSAALSGAVDLSGLKERADAARQQTSGGGGSAPGGGVVVDVTESNFQSEVVDRSRNTLVVVDLWADWCQPCKQLSPVLEKLAGEFNGAWVLAKIDVDANQRIAQLFGAQSLPTVIAVAGGQPVDAFSGALPEQEIRTWLNSLLDALRDKLPGIAAAEQGAGQGEGEAEEEDPRFTEAEDALARGDYAAAEAAYQKIIDAEPGNEQANAALNQVRFIAHASEIDPQVVTRADQDPNDIDAQLSAADYQVLQQQIEQAFARLIDTIRRTSGDDRDRVRTHLVELFELFDANDDRVLKARRDLASALF</sequence>
<reference evidence="4 5" key="1">
    <citation type="submission" date="2017-06" db="EMBL/GenBank/DDBJ databases">
        <authorList>
            <person name="Kim H.J."/>
            <person name="Triplett B.A."/>
        </authorList>
    </citation>
    <scope>NUCLEOTIDE SEQUENCE [LARGE SCALE GENOMIC DNA]</scope>
    <source>
        <strain evidence="4 5">DSM 45207</strain>
    </source>
</reference>
<dbReference type="AlphaFoldDB" id="A0A238VL53"/>
<dbReference type="SUPFAM" id="SSF52833">
    <property type="entry name" value="Thioredoxin-like"/>
    <property type="match status" value="1"/>
</dbReference>
<organism evidence="4 5">
    <name type="scientific">Haloechinothrix alba</name>
    <dbReference type="NCBI Taxonomy" id="664784"/>
    <lineage>
        <taxon>Bacteria</taxon>
        <taxon>Bacillati</taxon>
        <taxon>Actinomycetota</taxon>
        <taxon>Actinomycetes</taxon>
        <taxon>Pseudonocardiales</taxon>
        <taxon>Pseudonocardiaceae</taxon>
        <taxon>Haloechinothrix</taxon>
    </lineage>
</organism>
<feature type="domain" description="Thioredoxin" evidence="3">
    <location>
        <begin position="50"/>
        <end position="182"/>
    </location>
</feature>
<evidence type="ECO:0000256" key="2">
    <source>
        <dbReference type="ARBA" id="ARBA00023284"/>
    </source>
</evidence>
<dbReference type="CDD" id="cd02956">
    <property type="entry name" value="ybbN"/>
    <property type="match status" value="1"/>
</dbReference>
<evidence type="ECO:0000313" key="5">
    <source>
        <dbReference type="Proteomes" id="UP000198348"/>
    </source>
</evidence>
<dbReference type="InterPro" id="IPR011990">
    <property type="entry name" value="TPR-like_helical_dom_sf"/>
</dbReference>
<protein>
    <submittedName>
        <fullName evidence="4">Putative thioredoxin</fullName>
    </submittedName>
</protein>
<proteinExistence type="inferred from homology"/>
<name>A0A238VL53_9PSEU</name>
<dbReference type="Pfam" id="PF00085">
    <property type="entry name" value="Thioredoxin"/>
    <property type="match status" value="1"/>
</dbReference>
<evidence type="ECO:0000313" key="4">
    <source>
        <dbReference type="EMBL" id="SNR34966.1"/>
    </source>
</evidence>
<dbReference type="InterPro" id="IPR036249">
    <property type="entry name" value="Thioredoxin-like_sf"/>
</dbReference>
<evidence type="ECO:0000256" key="1">
    <source>
        <dbReference type="ARBA" id="ARBA00008987"/>
    </source>
</evidence>
<dbReference type="InterPro" id="IPR013766">
    <property type="entry name" value="Thioredoxin_domain"/>
</dbReference>
<comment type="similarity">
    <text evidence="1">Belongs to the thioredoxin family.</text>
</comment>